<protein>
    <recommendedName>
        <fullName evidence="3">ABM domain-containing protein</fullName>
    </recommendedName>
</protein>
<dbReference type="InterPro" id="IPR011008">
    <property type="entry name" value="Dimeric_a/b-barrel"/>
</dbReference>
<proteinExistence type="predicted"/>
<keyword evidence="2" id="KW-1185">Reference proteome</keyword>
<dbReference type="PANTHER" id="PTHR42052">
    <property type="entry name" value="ABM DOMAIN-CONTAINING PROTEIN"/>
    <property type="match status" value="1"/>
</dbReference>
<dbReference type="Proteomes" id="UP001610446">
    <property type="component" value="Unassembled WGS sequence"/>
</dbReference>
<evidence type="ECO:0000313" key="1">
    <source>
        <dbReference type="EMBL" id="KAL2842921.1"/>
    </source>
</evidence>
<comment type="caution">
    <text evidence="1">The sequence shown here is derived from an EMBL/GenBank/DDBJ whole genome shotgun (WGS) entry which is preliminary data.</text>
</comment>
<evidence type="ECO:0000313" key="2">
    <source>
        <dbReference type="Proteomes" id="UP001610446"/>
    </source>
</evidence>
<dbReference type="SUPFAM" id="SSF54909">
    <property type="entry name" value="Dimeric alpha+beta barrel"/>
    <property type="match status" value="1"/>
</dbReference>
<organism evidence="1 2">
    <name type="scientific">Aspergillus pseudoustus</name>
    <dbReference type="NCBI Taxonomy" id="1810923"/>
    <lineage>
        <taxon>Eukaryota</taxon>
        <taxon>Fungi</taxon>
        <taxon>Dikarya</taxon>
        <taxon>Ascomycota</taxon>
        <taxon>Pezizomycotina</taxon>
        <taxon>Eurotiomycetes</taxon>
        <taxon>Eurotiomycetidae</taxon>
        <taxon>Eurotiales</taxon>
        <taxon>Aspergillaceae</taxon>
        <taxon>Aspergillus</taxon>
        <taxon>Aspergillus subgen. Nidulantes</taxon>
    </lineage>
</organism>
<dbReference type="Gene3D" id="3.30.70.100">
    <property type="match status" value="2"/>
</dbReference>
<dbReference type="EMBL" id="JBFXLU010000095">
    <property type="protein sequence ID" value="KAL2842921.1"/>
    <property type="molecule type" value="Genomic_DNA"/>
</dbReference>
<sequence>MPVRELACLQLKNNQPLTSPTNAAVLTKLRAGLKEQARYTNAAAHVLTQIEDPSIFYILGKWESVSQHVEEWIPSETNRAIMGGLAGDVELVWLQHLELNASAIATKSNERRDGEAEEDEILLAADVVAIGRYFILPEKKEAFERTFDETKHHLEAFNGGKGTWGAWREDRDVCAGGGVQEEFVLFSGWTDVNEHHRFAESEGFKQFVRIKEFLTGAEIKHARLLVSEHP</sequence>
<name>A0ABR4JSW7_9EURO</name>
<reference evidence="1 2" key="1">
    <citation type="submission" date="2024-07" db="EMBL/GenBank/DDBJ databases">
        <title>Section-level genome sequencing and comparative genomics of Aspergillus sections Usti and Cavernicolus.</title>
        <authorList>
            <consortium name="Lawrence Berkeley National Laboratory"/>
            <person name="Nybo J.L."/>
            <person name="Vesth T.C."/>
            <person name="Theobald S."/>
            <person name="Frisvad J.C."/>
            <person name="Larsen T.O."/>
            <person name="Kjaerboelling I."/>
            <person name="Rothschild-Mancinelli K."/>
            <person name="Lyhne E.K."/>
            <person name="Kogle M.E."/>
            <person name="Barry K."/>
            <person name="Clum A."/>
            <person name="Na H."/>
            <person name="Ledsgaard L."/>
            <person name="Lin J."/>
            <person name="Lipzen A."/>
            <person name="Kuo A."/>
            <person name="Riley R."/>
            <person name="Mondo S."/>
            <person name="Labutti K."/>
            <person name="Haridas S."/>
            <person name="Pangalinan J."/>
            <person name="Salamov A.A."/>
            <person name="Simmons B.A."/>
            <person name="Magnuson J.K."/>
            <person name="Chen J."/>
            <person name="Drula E."/>
            <person name="Henrissat B."/>
            <person name="Wiebenga A."/>
            <person name="Lubbers R.J."/>
            <person name="Gomes A.C."/>
            <person name="Makela M.R."/>
            <person name="Stajich J."/>
            <person name="Grigoriev I.V."/>
            <person name="Mortensen U.H."/>
            <person name="De Vries R.P."/>
            <person name="Baker S.E."/>
            <person name="Andersen M.R."/>
        </authorList>
    </citation>
    <scope>NUCLEOTIDE SEQUENCE [LARGE SCALE GENOMIC DNA]</scope>
    <source>
        <strain evidence="1 2">CBS 123904</strain>
    </source>
</reference>
<dbReference type="PANTHER" id="PTHR42052:SF1">
    <property type="entry name" value="ABM DOMAIN-CONTAINING PROTEIN"/>
    <property type="match status" value="1"/>
</dbReference>
<accession>A0ABR4JSW7</accession>
<gene>
    <name evidence="1" type="ORF">BJY01DRAFT_216248</name>
</gene>
<evidence type="ECO:0008006" key="3">
    <source>
        <dbReference type="Google" id="ProtNLM"/>
    </source>
</evidence>